<dbReference type="AlphaFoldDB" id="A0AAQ3QKJ4"/>
<dbReference type="Proteomes" id="UP001327560">
    <property type="component" value="Chromosome 6"/>
</dbReference>
<organism evidence="3 4">
    <name type="scientific">Canna indica</name>
    <name type="common">Indian-shot</name>
    <dbReference type="NCBI Taxonomy" id="4628"/>
    <lineage>
        <taxon>Eukaryota</taxon>
        <taxon>Viridiplantae</taxon>
        <taxon>Streptophyta</taxon>
        <taxon>Embryophyta</taxon>
        <taxon>Tracheophyta</taxon>
        <taxon>Spermatophyta</taxon>
        <taxon>Magnoliopsida</taxon>
        <taxon>Liliopsida</taxon>
        <taxon>Zingiberales</taxon>
        <taxon>Cannaceae</taxon>
        <taxon>Canna</taxon>
    </lineage>
</organism>
<gene>
    <name evidence="3" type="ORF">Cni_G20207</name>
</gene>
<keyword evidence="4" id="KW-1185">Reference proteome</keyword>
<evidence type="ECO:0000256" key="2">
    <source>
        <dbReference type="SAM" id="SignalP"/>
    </source>
</evidence>
<evidence type="ECO:0000313" key="3">
    <source>
        <dbReference type="EMBL" id="WOL11445.1"/>
    </source>
</evidence>
<evidence type="ECO:0000313" key="4">
    <source>
        <dbReference type="Proteomes" id="UP001327560"/>
    </source>
</evidence>
<feature type="signal peptide" evidence="2">
    <location>
        <begin position="1"/>
        <end position="23"/>
    </location>
</feature>
<evidence type="ECO:0000256" key="1">
    <source>
        <dbReference type="ARBA" id="ARBA00022729"/>
    </source>
</evidence>
<proteinExistence type="predicted"/>
<keyword evidence="1 2" id="KW-0732">Signal</keyword>
<reference evidence="3 4" key="1">
    <citation type="submission" date="2023-10" db="EMBL/GenBank/DDBJ databases">
        <title>Chromosome-scale genome assembly provides insights into flower coloration mechanisms of Canna indica.</title>
        <authorList>
            <person name="Li C."/>
        </authorList>
    </citation>
    <scope>NUCLEOTIDE SEQUENCE [LARGE SCALE GENOMIC DNA]</scope>
    <source>
        <tissue evidence="3">Flower</tissue>
    </source>
</reference>
<dbReference type="PANTHER" id="PTHR33184">
    <property type="entry name" value="PROTEIN TAPETUM DETERMINANT 1-LIKE-RELATED"/>
    <property type="match status" value="1"/>
</dbReference>
<dbReference type="InterPro" id="IPR040361">
    <property type="entry name" value="TPD1"/>
</dbReference>
<dbReference type="PANTHER" id="PTHR33184:SF72">
    <property type="entry name" value="BETA-1,3-N-ACETYLGLUCOSAMINYLTRANSFERASE FAMILY PROTEIN"/>
    <property type="match status" value="1"/>
</dbReference>
<dbReference type="Pfam" id="PF24068">
    <property type="entry name" value="TPD1_C"/>
    <property type="match status" value="1"/>
</dbReference>
<dbReference type="GO" id="GO:0001709">
    <property type="term" value="P:cell fate determination"/>
    <property type="evidence" value="ECO:0007669"/>
    <property type="project" value="TreeGrafter"/>
</dbReference>
<accession>A0AAQ3QKJ4</accession>
<dbReference type="EMBL" id="CP136895">
    <property type="protein sequence ID" value="WOL11445.1"/>
    <property type="molecule type" value="Genomic_DNA"/>
</dbReference>
<feature type="chain" id="PRO_5042914477" evidence="2">
    <location>
        <begin position="24"/>
        <end position="123"/>
    </location>
</feature>
<sequence>MANTIFSPLLVLLLLCIVHKGLAQCSMSAVSVRQAPTGATVEGQAEYEVTVSNDCSCPQSQVTVNCFGLSSVEPVDPTAIKTVDAEKCIVANGRPLVNGRPVKFKYAWKTPQDFPVVSTKINC</sequence>
<name>A0AAQ3QKJ4_9LILI</name>
<protein>
    <submittedName>
        <fullName evidence="3">Uncharacterized protein</fullName>
    </submittedName>
</protein>